<evidence type="ECO:0000256" key="2">
    <source>
        <dbReference type="ARBA" id="ARBA00005752"/>
    </source>
</evidence>
<dbReference type="Pfam" id="PF00733">
    <property type="entry name" value="Asn_synthase"/>
    <property type="match status" value="1"/>
</dbReference>
<sequence>MGWNTREIMGVEPEKCDRDLLEFLESERIIMSGIVGIYYLNDRPVERQNLRRMVNILAHRGPDGVDIWYSGSIGLGHRMLWTTPESLVEKLPLVDSTGKIVITADARIDNRSELISTLNLNDRPLPKITDSELILAAYVKWGQKCPEKLLGDFAFAIWDGRKNELFCARDYIGVKPFYYYYKPGNIFAFASEIKALLCLAEVPRKINEAKIGIFLCQLKGFAALNHKTFYQDIFRFPPANLMTLGEKGLHFQPFWDLDAAATKIQEHLKSDAEYVEAFRERFTEAINCRLRSAYPIVASLSGGLDSSSVSCVARNILREKNGELPTIYADCGVPATKEKIYVNAVLAQGGFKHDIARVTGVISSGKIVTPWLDQPVQKPLNTAIVLATLQLVQNMGARVLLTGHDGDTIVSHGRDYPEEVESDNGDGLKARFLTYLKQGKSPDYISLQNLIDKGLIKSSYVGLYRKNKVRERLVNPKWQEQNSTISYDWAKEIGLEQLIEDEINYQFAYLPTEYLNHYRAITSDNIQIVSEQTDGMSSALGIETRHPFFDQRVIELCLAVPGKMKYESGLGRGVMRRGMENILPEEVRKQPAKIHFYGFIMEEVKGHESKLMEELLFNKPLDLSRYVDVDGLKKEKQEFFNSEHTWEVRRRKAQLLDCTSCLAMWLSEVRNFNG</sequence>
<feature type="domain" description="Glutamine amidotransferase type-2" evidence="10">
    <location>
        <begin position="32"/>
        <end position="247"/>
    </location>
</feature>
<dbReference type="GO" id="GO:0005524">
    <property type="term" value="F:ATP binding"/>
    <property type="evidence" value="ECO:0007669"/>
    <property type="project" value="UniProtKB-KW"/>
</dbReference>
<dbReference type="InterPro" id="IPR051786">
    <property type="entry name" value="ASN_synthetase/amidase"/>
</dbReference>
<comment type="similarity">
    <text evidence="2">Belongs to the asparagine synthetase family.</text>
</comment>
<proteinExistence type="inferred from homology"/>
<dbReference type="AlphaFoldDB" id="A0A941GZ46"/>
<dbReference type="EMBL" id="JADQBC010000129">
    <property type="protein sequence ID" value="MBR8829373.1"/>
    <property type="molecule type" value="Genomic_DNA"/>
</dbReference>
<keyword evidence="7" id="KW-0315">Glutamine amidotransferase</keyword>
<dbReference type="InterPro" id="IPR006426">
    <property type="entry name" value="Asn_synth_AEB"/>
</dbReference>
<keyword evidence="5 9" id="KW-0067">ATP-binding</keyword>
<evidence type="ECO:0000256" key="1">
    <source>
        <dbReference type="ARBA" id="ARBA00005187"/>
    </source>
</evidence>
<comment type="pathway">
    <text evidence="1">Amino-acid biosynthesis; L-asparagine biosynthesis; L-asparagine from L-aspartate (L-Gln route): step 1/1.</text>
</comment>
<evidence type="ECO:0000256" key="5">
    <source>
        <dbReference type="ARBA" id="ARBA00022840"/>
    </source>
</evidence>
<reference evidence="11" key="1">
    <citation type="submission" date="2021-02" db="EMBL/GenBank/DDBJ databases">
        <title>Metagenome analyses of Stigonema ocellatum DSM 106950, Chlorogloea purpurea SAG 13.99 and Gomphosphaeria aponina DSM 107014.</title>
        <authorList>
            <person name="Marter P."/>
            <person name="Huang S."/>
        </authorList>
    </citation>
    <scope>NUCLEOTIDE SEQUENCE</scope>
    <source>
        <strain evidence="11">JP213</strain>
    </source>
</reference>
<organism evidence="11 12">
    <name type="scientific">Gomphosphaeria aponina SAG 52.96 = DSM 107014</name>
    <dbReference type="NCBI Taxonomy" id="1521640"/>
    <lineage>
        <taxon>Bacteria</taxon>
        <taxon>Bacillati</taxon>
        <taxon>Cyanobacteriota</taxon>
        <taxon>Cyanophyceae</taxon>
        <taxon>Oscillatoriophycideae</taxon>
        <taxon>Chroococcales</taxon>
        <taxon>Gomphosphaeriaceae</taxon>
        <taxon>Gomphosphaeria</taxon>
    </lineage>
</organism>
<dbReference type="PANTHER" id="PTHR43284:SF1">
    <property type="entry name" value="ASPARAGINE SYNTHETASE"/>
    <property type="match status" value="1"/>
</dbReference>
<dbReference type="SUPFAM" id="SSF52402">
    <property type="entry name" value="Adenine nucleotide alpha hydrolases-like"/>
    <property type="match status" value="1"/>
</dbReference>
<dbReference type="EC" id="6.3.5.4" evidence="3"/>
<evidence type="ECO:0000313" key="11">
    <source>
        <dbReference type="EMBL" id="MBR8829373.1"/>
    </source>
</evidence>
<dbReference type="InterPro" id="IPR014729">
    <property type="entry name" value="Rossmann-like_a/b/a_fold"/>
</dbReference>
<dbReference type="InterPro" id="IPR033738">
    <property type="entry name" value="AsnB_N"/>
</dbReference>
<dbReference type="InterPro" id="IPR001962">
    <property type="entry name" value="Asn_synthase"/>
</dbReference>
<evidence type="ECO:0000256" key="3">
    <source>
        <dbReference type="ARBA" id="ARBA00012737"/>
    </source>
</evidence>
<evidence type="ECO:0000259" key="10">
    <source>
        <dbReference type="PROSITE" id="PS51278"/>
    </source>
</evidence>
<dbReference type="CDD" id="cd00712">
    <property type="entry name" value="AsnB"/>
    <property type="match status" value="1"/>
</dbReference>
<dbReference type="GO" id="GO:0004066">
    <property type="term" value="F:asparagine synthase (glutamine-hydrolyzing) activity"/>
    <property type="evidence" value="ECO:0007669"/>
    <property type="project" value="UniProtKB-EC"/>
</dbReference>
<evidence type="ECO:0000256" key="9">
    <source>
        <dbReference type="PIRSR" id="PIRSR001589-2"/>
    </source>
</evidence>
<dbReference type="InterPro" id="IPR017932">
    <property type="entry name" value="GATase_2_dom"/>
</dbReference>
<evidence type="ECO:0000256" key="4">
    <source>
        <dbReference type="ARBA" id="ARBA00022741"/>
    </source>
</evidence>
<keyword evidence="4 9" id="KW-0547">Nucleotide-binding</keyword>
<dbReference type="InterPro" id="IPR029055">
    <property type="entry name" value="Ntn_hydrolases_N"/>
</dbReference>
<dbReference type="GO" id="GO:0006529">
    <property type="term" value="P:asparagine biosynthetic process"/>
    <property type="evidence" value="ECO:0007669"/>
    <property type="project" value="UniProtKB-KW"/>
</dbReference>
<comment type="caution">
    <text evidence="11">The sequence shown here is derived from an EMBL/GenBank/DDBJ whole genome shotgun (WGS) entry which is preliminary data.</text>
</comment>
<evidence type="ECO:0000256" key="7">
    <source>
        <dbReference type="ARBA" id="ARBA00022962"/>
    </source>
</evidence>
<protein>
    <recommendedName>
        <fullName evidence="3">asparagine synthase (glutamine-hydrolyzing)</fullName>
        <ecNumber evidence="3">6.3.5.4</ecNumber>
    </recommendedName>
</protein>
<keyword evidence="6" id="KW-0061">Asparagine biosynthesis</keyword>
<dbReference type="PROSITE" id="PS51278">
    <property type="entry name" value="GATASE_TYPE_2"/>
    <property type="match status" value="1"/>
</dbReference>
<evidence type="ECO:0000313" key="12">
    <source>
        <dbReference type="Proteomes" id="UP000767446"/>
    </source>
</evidence>
<evidence type="ECO:0000256" key="8">
    <source>
        <dbReference type="ARBA" id="ARBA00048741"/>
    </source>
</evidence>
<dbReference type="Pfam" id="PF13537">
    <property type="entry name" value="GATase_7"/>
    <property type="match status" value="1"/>
</dbReference>
<dbReference type="Proteomes" id="UP000767446">
    <property type="component" value="Unassembled WGS sequence"/>
</dbReference>
<dbReference type="PANTHER" id="PTHR43284">
    <property type="entry name" value="ASPARAGINE SYNTHETASE (GLUTAMINE-HYDROLYZING)"/>
    <property type="match status" value="1"/>
</dbReference>
<dbReference type="Gene3D" id="3.60.20.10">
    <property type="entry name" value="Glutamine Phosphoribosylpyrophosphate, subunit 1, domain 1"/>
    <property type="match status" value="1"/>
</dbReference>
<dbReference type="Gene3D" id="3.40.50.620">
    <property type="entry name" value="HUPs"/>
    <property type="match status" value="2"/>
</dbReference>
<evidence type="ECO:0000256" key="6">
    <source>
        <dbReference type="ARBA" id="ARBA00022888"/>
    </source>
</evidence>
<name>A0A941GZ46_9CHRO</name>
<gene>
    <name evidence="11" type="ORF">DSM107014_15990</name>
</gene>
<feature type="binding site" evidence="9">
    <location>
        <position position="130"/>
    </location>
    <ligand>
        <name>L-glutamine</name>
        <dbReference type="ChEBI" id="CHEBI:58359"/>
    </ligand>
</feature>
<dbReference type="PIRSF" id="PIRSF001589">
    <property type="entry name" value="Asn_synthetase_glu-h"/>
    <property type="match status" value="1"/>
</dbReference>
<keyword evidence="6" id="KW-0028">Amino-acid biosynthesis</keyword>
<accession>A0A941GZ46</accession>
<comment type="catalytic activity">
    <reaction evidence="8">
        <text>L-aspartate + L-glutamine + ATP + H2O = L-asparagine + L-glutamate + AMP + diphosphate + H(+)</text>
        <dbReference type="Rhea" id="RHEA:12228"/>
        <dbReference type="ChEBI" id="CHEBI:15377"/>
        <dbReference type="ChEBI" id="CHEBI:15378"/>
        <dbReference type="ChEBI" id="CHEBI:29985"/>
        <dbReference type="ChEBI" id="CHEBI:29991"/>
        <dbReference type="ChEBI" id="CHEBI:30616"/>
        <dbReference type="ChEBI" id="CHEBI:33019"/>
        <dbReference type="ChEBI" id="CHEBI:58048"/>
        <dbReference type="ChEBI" id="CHEBI:58359"/>
        <dbReference type="ChEBI" id="CHEBI:456215"/>
        <dbReference type="EC" id="6.3.5.4"/>
    </reaction>
</comment>
<dbReference type="SUPFAM" id="SSF56235">
    <property type="entry name" value="N-terminal nucleophile aminohydrolases (Ntn hydrolases)"/>
    <property type="match status" value="1"/>
</dbReference>